<organism evidence="1 2">
    <name type="scientific">Lates calcarifer</name>
    <name type="common">Barramundi</name>
    <name type="synonym">Holocentrus calcarifer</name>
    <dbReference type="NCBI Taxonomy" id="8187"/>
    <lineage>
        <taxon>Eukaryota</taxon>
        <taxon>Metazoa</taxon>
        <taxon>Chordata</taxon>
        <taxon>Craniata</taxon>
        <taxon>Vertebrata</taxon>
        <taxon>Euteleostomi</taxon>
        <taxon>Actinopterygii</taxon>
        <taxon>Neopterygii</taxon>
        <taxon>Teleostei</taxon>
        <taxon>Neoteleostei</taxon>
        <taxon>Acanthomorphata</taxon>
        <taxon>Carangaria</taxon>
        <taxon>Carangaria incertae sedis</taxon>
        <taxon>Centropomidae</taxon>
        <taxon>Lates</taxon>
    </lineage>
</organism>
<name>A0A4W6FP49_LATCA</name>
<dbReference type="Ensembl" id="ENSLCAT00010053865.1">
    <property type="protein sequence ID" value="ENSLCAP00010052505.1"/>
    <property type="gene ID" value="ENSLCAG00010024456.1"/>
</dbReference>
<dbReference type="AlphaFoldDB" id="A0A4W6FP49"/>
<keyword evidence="2" id="KW-1185">Reference proteome</keyword>
<reference evidence="1" key="3">
    <citation type="submission" date="2025-09" db="UniProtKB">
        <authorList>
            <consortium name="Ensembl"/>
        </authorList>
    </citation>
    <scope>IDENTIFICATION</scope>
</reference>
<accession>A0A4W6FP49</accession>
<sequence length="86" mass="10362">MAMYVDNILIYLSEPEQSIKLMVIGCTVNDVIKNKYAFHWDVERIKYLSINITKNLEDLYIKNYGELINQIKDDFKRWSPFRKELK</sequence>
<evidence type="ECO:0000313" key="2">
    <source>
        <dbReference type="Proteomes" id="UP000314980"/>
    </source>
</evidence>
<dbReference type="STRING" id="8187.ENSLCAP00010052505"/>
<dbReference type="Proteomes" id="UP000314980">
    <property type="component" value="Unassembled WGS sequence"/>
</dbReference>
<dbReference type="GeneTree" id="ENSGT00940000181411"/>
<reference evidence="2" key="1">
    <citation type="submission" date="2015-09" db="EMBL/GenBank/DDBJ databases">
        <authorList>
            <person name="Sai Rama Sridatta P."/>
        </authorList>
    </citation>
    <scope>NUCLEOTIDE SEQUENCE [LARGE SCALE GENOMIC DNA]</scope>
</reference>
<proteinExistence type="predicted"/>
<evidence type="ECO:0000313" key="1">
    <source>
        <dbReference type="Ensembl" id="ENSLCAP00010052505.1"/>
    </source>
</evidence>
<dbReference type="InParanoid" id="A0A4W6FP49"/>
<reference evidence="1" key="2">
    <citation type="submission" date="2025-08" db="UniProtKB">
        <authorList>
            <consortium name="Ensembl"/>
        </authorList>
    </citation>
    <scope>IDENTIFICATION</scope>
</reference>
<protein>
    <submittedName>
        <fullName evidence="1">Uncharacterized protein</fullName>
    </submittedName>
</protein>